<dbReference type="Proteomes" id="UP000784294">
    <property type="component" value="Unassembled WGS sequence"/>
</dbReference>
<keyword evidence="15" id="KW-1185">Reference proteome</keyword>
<organism evidence="14 15">
    <name type="scientific">Protopolystoma xenopodis</name>
    <dbReference type="NCBI Taxonomy" id="117903"/>
    <lineage>
        <taxon>Eukaryota</taxon>
        <taxon>Metazoa</taxon>
        <taxon>Spiralia</taxon>
        <taxon>Lophotrochozoa</taxon>
        <taxon>Platyhelminthes</taxon>
        <taxon>Monogenea</taxon>
        <taxon>Polyopisthocotylea</taxon>
        <taxon>Polystomatidea</taxon>
        <taxon>Polystomatidae</taxon>
        <taxon>Protopolystoma</taxon>
    </lineage>
</organism>
<evidence type="ECO:0000256" key="1">
    <source>
        <dbReference type="ARBA" id="ARBA00003195"/>
    </source>
</evidence>
<keyword evidence="5" id="KW-0813">Transport</keyword>
<evidence type="ECO:0000313" key="15">
    <source>
        <dbReference type="Proteomes" id="UP000784294"/>
    </source>
</evidence>
<evidence type="ECO:0000256" key="6">
    <source>
        <dbReference type="ARBA" id="ARBA00022660"/>
    </source>
</evidence>
<comment type="caution">
    <text evidence="14">The sequence shown here is derived from an EMBL/GenBank/DDBJ whole genome shotgun (WGS) entry which is preliminary data.</text>
</comment>
<dbReference type="EMBL" id="CAAALY010002632">
    <property type="protein sequence ID" value="VEL07861.1"/>
    <property type="molecule type" value="Genomic_DNA"/>
</dbReference>
<keyword evidence="10" id="KW-0472">Membrane</keyword>
<dbReference type="Pfam" id="PF05047">
    <property type="entry name" value="L51_S25_CI-B8"/>
    <property type="match status" value="1"/>
</dbReference>
<evidence type="ECO:0000256" key="12">
    <source>
        <dbReference type="ARBA" id="ARBA00032513"/>
    </source>
</evidence>
<reference evidence="14" key="1">
    <citation type="submission" date="2018-11" db="EMBL/GenBank/DDBJ databases">
        <authorList>
            <consortium name="Pathogen Informatics"/>
        </authorList>
    </citation>
    <scope>NUCLEOTIDE SEQUENCE</scope>
</reference>
<evidence type="ECO:0000256" key="5">
    <source>
        <dbReference type="ARBA" id="ARBA00022448"/>
    </source>
</evidence>
<evidence type="ECO:0000259" key="13">
    <source>
        <dbReference type="Pfam" id="PF05047"/>
    </source>
</evidence>
<evidence type="ECO:0000256" key="3">
    <source>
        <dbReference type="ARBA" id="ARBA00008939"/>
    </source>
</evidence>
<dbReference type="InterPro" id="IPR016464">
    <property type="entry name" value="NADH_Ub_cplx-1_asu_su-2"/>
</dbReference>
<accession>A0A448WBR6</accession>
<comment type="similarity">
    <text evidence="3">Belongs to the complex I NDUFA2 subunit family.</text>
</comment>
<dbReference type="OrthoDB" id="10250268at2759"/>
<evidence type="ECO:0000256" key="7">
    <source>
        <dbReference type="ARBA" id="ARBA00022792"/>
    </source>
</evidence>
<evidence type="ECO:0000256" key="10">
    <source>
        <dbReference type="ARBA" id="ARBA00023136"/>
    </source>
</evidence>
<keyword evidence="6" id="KW-0679">Respiratory chain</keyword>
<comment type="subcellular location">
    <subcellularLocation>
        <location evidence="2">Mitochondrion inner membrane</location>
        <topology evidence="2">Peripheral membrane protein</topology>
        <orientation evidence="2">Matrix side</orientation>
    </subcellularLocation>
</comment>
<feature type="domain" description="Ribosomal protein/NADH dehydrogenase" evidence="13">
    <location>
        <begin position="3"/>
        <end position="47"/>
    </location>
</feature>
<name>A0A448WBR6_9PLAT</name>
<dbReference type="GO" id="GO:0005743">
    <property type="term" value="C:mitochondrial inner membrane"/>
    <property type="evidence" value="ECO:0007669"/>
    <property type="project" value="UniProtKB-SubCell"/>
</dbReference>
<evidence type="ECO:0000313" key="14">
    <source>
        <dbReference type="EMBL" id="VEL07861.1"/>
    </source>
</evidence>
<protein>
    <recommendedName>
        <fullName evidence="4">NADH dehydrogenase [ubiquinone] 1 alpha subcomplex subunit 2</fullName>
    </recommendedName>
    <alternativeName>
        <fullName evidence="11">Complex I-B8</fullName>
    </alternativeName>
    <alternativeName>
        <fullName evidence="12">NADH-ubiquinone oxidoreductase B8 subunit</fullName>
    </alternativeName>
</protein>
<dbReference type="SUPFAM" id="SSF52833">
    <property type="entry name" value="Thioredoxin-like"/>
    <property type="match status" value="1"/>
</dbReference>
<dbReference type="AlphaFoldDB" id="A0A448WBR6"/>
<keyword evidence="9" id="KW-0496">Mitochondrion</keyword>
<dbReference type="PANTHER" id="PTHR12878:SF0">
    <property type="entry name" value="NADH DEHYDROGENASE [UBIQUINONE] 1 ALPHA SUBCOMPLEX SUBUNIT 2"/>
    <property type="match status" value="1"/>
</dbReference>
<evidence type="ECO:0000256" key="9">
    <source>
        <dbReference type="ARBA" id="ARBA00023128"/>
    </source>
</evidence>
<comment type="function">
    <text evidence="1">Accessory subunit of the mitochondrial membrane respiratory chain NADH dehydrogenase (Complex I), that is believed not to be involved in catalysis. Complex I functions in the transfer of electrons from NADH to the respiratory chain. The immediate electron acceptor for the enzyme is believed to be ubiquinone.</text>
</comment>
<sequence length="59" mass="6938">MLYYLDLKHSNPNVNFMVREGEEVRPEIFARYDYGYEDSVNVSNKSADEILKAIHTLNK</sequence>
<keyword evidence="7" id="KW-0999">Mitochondrion inner membrane</keyword>
<evidence type="ECO:0000256" key="8">
    <source>
        <dbReference type="ARBA" id="ARBA00022982"/>
    </source>
</evidence>
<dbReference type="PANTHER" id="PTHR12878">
    <property type="entry name" value="NADH-UBIQUINONE OXIDOREDUCTASE B8 SUBUNIT"/>
    <property type="match status" value="1"/>
</dbReference>
<keyword evidence="8" id="KW-0249">Electron transport</keyword>
<evidence type="ECO:0000256" key="2">
    <source>
        <dbReference type="ARBA" id="ARBA00004443"/>
    </source>
</evidence>
<evidence type="ECO:0000256" key="4">
    <source>
        <dbReference type="ARBA" id="ARBA00016394"/>
    </source>
</evidence>
<dbReference type="Gene3D" id="3.40.30.10">
    <property type="entry name" value="Glutaredoxin"/>
    <property type="match status" value="1"/>
</dbReference>
<dbReference type="InterPro" id="IPR007741">
    <property type="entry name" value="Ribosomal_mL43/mS25/NADH_DH"/>
</dbReference>
<proteinExistence type="inferred from homology"/>
<gene>
    <name evidence="14" type="ORF">PXEA_LOCUS1301</name>
</gene>
<evidence type="ECO:0000256" key="11">
    <source>
        <dbReference type="ARBA" id="ARBA00031441"/>
    </source>
</evidence>
<dbReference type="InterPro" id="IPR036249">
    <property type="entry name" value="Thioredoxin-like_sf"/>
</dbReference>